<comment type="subunit">
    <text evidence="10">Homodimer. Heterotetramer of two MnmE and two MnmG subunits.</text>
</comment>
<dbReference type="Gene3D" id="3.30.1360.120">
    <property type="entry name" value="Probable tRNA modification gtpase trme, domain 1"/>
    <property type="match status" value="1"/>
</dbReference>
<dbReference type="NCBIfam" id="NF003661">
    <property type="entry name" value="PRK05291.1-3"/>
    <property type="match status" value="1"/>
</dbReference>
<evidence type="ECO:0000313" key="15">
    <source>
        <dbReference type="Proteomes" id="UP000515480"/>
    </source>
</evidence>
<keyword evidence="4 10" id="KW-0479">Metal-binding</keyword>
<evidence type="ECO:0000259" key="13">
    <source>
        <dbReference type="PROSITE" id="PS51709"/>
    </source>
</evidence>
<feature type="binding site" evidence="10">
    <location>
        <position position="458"/>
    </location>
    <ligand>
        <name>(6S)-5-formyl-5,6,7,8-tetrahydrofolate</name>
        <dbReference type="ChEBI" id="CHEBI:57457"/>
    </ligand>
</feature>
<keyword evidence="8 10" id="KW-0630">Potassium</keyword>
<dbReference type="InterPro" id="IPR006073">
    <property type="entry name" value="GTP-bd"/>
</dbReference>
<keyword evidence="15" id="KW-1185">Reference proteome</keyword>
<keyword evidence="9 10" id="KW-0342">GTP-binding</keyword>
<dbReference type="InterPro" id="IPR031168">
    <property type="entry name" value="G_TrmE"/>
</dbReference>
<dbReference type="EMBL" id="CP060204">
    <property type="protein sequence ID" value="QNH54918.1"/>
    <property type="molecule type" value="Genomic_DNA"/>
</dbReference>
<dbReference type="InterPro" id="IPR027266">
    <property type="entry name" value="TrmE/GcvT-like"/>
</dbReference>
<dbReference type="GO" id="GO:0002098">
    <property type="term" value="P:tRNA wobble uridine modification"/>
    <property type="evidence" value="ECO:0007669"/>
    <property type="project" value="TreeGrafter"/>
</dbReference>
<dbReference type="RefSeq" id="WP_185980839.1">
    <property type="nucleotide sequence ID" value="NZ_CP060204.1"/>
</dbReference>
<feature type="binding site" evidence="10">
    <location>
        <begin position="230"/>
        <end position="235"/>
    </location>
    <ligand>
        <name>GTP</name>
        <dbReference type="ChEBI" id="CHEBI:37565"/>
    </ligand>
</feature>
<dbReference type="PANTHER" id="PTHR42714">
    <property type="entry name" value="TRNA MODIFICATION GTPASE GTPBP3"/>
    <property type="match status" value="1"/>
</dbReference>
<feature type="coiled-coil region" evidence="12">
    <location>
        <begin position="390"/>
        <end position="417"/>
    </location>
</feature>
<dbReference type="FunFam" id="3.40.50.300:FF:000494">
    <property type="entry name" value="tRNA modification GTPase MnmE"/>
    <property type="match status" value="1"/>
</dbReference>
<dbReference type="CDD" id="cd14858">
    <property type="entry name" value="TrmE_N"/>
    <property type="match status" value="1"/>
</dbReference>
<gene>
    <name evidence="10 14" type="primary">mnmE</name>
    <name evidence="10" type="synonym">trmE</name>
    <name evidence="14" type="ORF">H1B31_02900</name>
</gene>
<feature type="binding site" evidence="10">
    <location>
        <position position="85"/>
    </location>
    <ligand>
        <name>(6S)-5-formyl-5,6,7,8-tetrahydrofolate</name>
        <dbReference type="ChEBI" id="CHEBI:57457"/>
    </ligand>
</feature>
<dbReference type="InterPro" id="IPR005225">
    <property type="entry name" value="Small_GTP-bd"/>
</dbReference>
<feature type="binding site" evidence="10">
    <location>
        <position position="254"/>
    </location>
    <ligand>
        <name>K(+)</name>
        <dbReference type="ChEBI" id="CHEBI:29103"/>
    </ligand>
</feature>
<proteinExistence type="inferred from homology"/>
<keyword evidence="6 10" id="KW-0378">Hydrolase</keyword>
<dbReference type="AlphaFoldDB" id="A0A7G7VLC5"/>
<dbReference type="Pfam" id="PF10396">
    <property type="entry name" value="TrmE_N"/>
    <property type="match status" value="1"/>
</dbReference>
<dbReference type="PANTHER" id="PTHR42714:SF2">
    <property type="entry name" value="TRNA MODIFICATION GTPASE GTPBP3, MITOCHONDRIAL"/>
    <property type="match status" value="1"/>
</dbReference>
<sequence length="458" mass="49025">MTEDTISQIATAYGAGGIGIIRVSGADAFAVARQIFRPVRGDLGEITPYRAHYGQITAADSGVIDEGILLPMRAPHSYTGEDVVELQCHGGSIVLREVLLRTWEAGARPAEAGEFTKRAFLNGRLDLTRAEGVMELIAAKSARSARAARERMAGALSQEIAAIRHRLLGAIARIEAGIDFPEDDIPAASAAALREDITAAASAVRRLLTGANAGRILREGVKTVIVGRPNVGKSSLLNALVGTERAIVTDVPGTTRDVIEEEISIEGIPLRLLDTAGLRAAEDAVEQIGVARTEQHMRDAELVLAVFDSSSELTEEDHELIARLREMNAETIILCNKEDCARVLRVADFDGVNAPVLMISAQAGTGLDALRETIAARVQMMEGDLSDGALPNKEREVEALQRAARHLSEAEKTLAAEMGTDFISIDLRGAYDTLGAILGETVDTDLIDRIFSEFCIGK</sequence>
<reference evidence="14 15" key="1">
    <citation type="submission" date="2020-07" db="EMBL/GenBank/DDBJ databases">
        <title>Complete genome and description of Selenomonas timonensis sp. nov., a new bacterium isolated from a gingivitis subject.</title>
        <authorList>
            <person name="Antezack A."/>
        </authorList>
    </citation>
    <scope>NUCLEOTIDE SEQUENCE [LARGE SCALE GENOMIC DNA]</scope>
    <source>
        <strain evidence="14 15">Marseille-Q3039</strain>
    </source>
</reference>
<dbReference type="NCBIfam" id="TIGR00231">
    <property type="entry name" value="small_GTP"/>
    <property type="match status" value="1"/>
</dbReference>
<comment type="caution">
    <text evidence="10">Lacks conserved residue(s) required for the propagation of feature annotation.</text>
</comment>
<dbReference type="InterPro" id="IPR027417">
    <property type="entry name" value="P-loop_NTPase"/>
</dbReference>
<keyword evidence="5 10" id="KW-0547">Nucleotide-binding</keyword>
<dbReference type="GO" id="GO:0005829">
    <property type="term" value="C:cytosol"/>
    <property type="evidence" value="ECO:0007669"/>
    <property type="project" value="TreeGrafter"/>
</dbReference>
<dbReference type="GO" id="GO:0003924">
    <property type="term" value="F:GTPase activity"/>
    <property type="evidence" value="ECO:0007669"/>
    <property type="project" value="UniProtKB-UniRule"/>
</dbReference>
<evidence type="ECO:0000256" key="2">
    <source>
        <dbReference type="ARBA" id="ARBA00022490"/>
    </source>
</evidence>
<dbReference type="Gene3D" id="1.20.120.430">
    <property type="entry name" value="tRNA modification GTPase MnmE domain 2"/>
    <property type="match status" value="1"/>
</dbReference>
<evidence type="ECO:0000256" key="4">
    <source>
        <dbReference type="ARBA" id="ARBA00022723"/>
    </source>
</evidence>
<dbReference type="Proteomes" id="UP000515480">
    <property type="component" value="Chromosome"/>
</dbReference>
<evidence type="ECO:0000313" key="14">
    <source>
        <dbReference type="EMBL" id="QNH54918.1"/>
    </source>
</evidence>
<dbReference type="Pfam" id="PF01926">
    <property type="entry name" value="MMR_HSR1"/>
    <property type="match status" value="1"/>
</dbReference>
<name>A0A7G7VLC5_9FIRM</name>
<comment type="function">
    <text evidence="10">Exhibits a very high intrinsic GTPase hydrolysis rate. Involved in the addition of a carboxymethylaminomethyl (cmnm) group at the wobble position (U34) of certain tRNAs, forming tRNA-cmnm(5)s(2)U34.</text>
</comment>
<feature type="domain" description="TrmE-type G" evidence="13">
    <location>
        <begin position="220"/>
        <end position="379"/>
    </location>
</feature>
<feature type="binding site" evidence="10">
    <location>
        <position position="22"/>
    </location>
    <ligand>
        <name>(6S)-5-formyl-5,6,7,8-tetrahydrofolate</name>
        <dbReference type="ChEBI" id="CHEBI:57457"/>
    </ligand>
</feature>
<dbReference type="HAMAP" id="MF_00379">
    <property type="entry name" value="GTPase_MnmE"/>
    <property type="match status" value="1"/>
</dbReference>
<dbReference type="InterPro" id="IPR004520">
    <property type="entry name" value="GTPase_MnmE"/>
</dbReference>
<feature type="binding site" evidence="10">
    <location>
        <begin position="249"/>
        <end position="255"/>
    </location>
    <ligand>
        <name>GTP</name>
        <dbReference type="ChEBI" id="CHEBI:37565"/>
    </ligand>
</feature>
<dbReference type="Pfam" id="PF12631">
    <property type="entry name" value="MnmE_helical"/>
    <property type="match status" value="1"/>
</dbReference>
<evidence type="ECO:0000256" key="1">
    <source>
        <dbReference type="ARBA" id="ARBA00011043"/>
    </source>
</evidence>
<dbReference type="GO" id="GO:0005525">
    <property type="term" value="F:GTP binding"/>
    <property type="evidence" value="ECO:0007669"/>
    <property type="project" value="UniProtKB-UniRule"/>
</dbReference>
<evidence type="ECO:0000256" key="8">
    <source>
        <dbReference type="ARBA" id="ARBA00022958"/>
    </source>
</evidence>
<dbReference type="GO" id="GO:0046872">
    <property type="term" value="F:metal ion binding"/>
    <property type="evidence" value="ECO:0007669"/>
    <property type="project" value="UniProtKB-KW"/>
</dbReference>
<dbReference type="NCBIfam" id="TIGR00450">
    <property type="entry name" value="mnmE_trmE_thdF"/>
    <property type="match status" value="1"/>
</dbReference>
<dbReference type="GO" id="GO:0042802">
    <property type="term" value="F:identical protein binding"/>
    <property type="evidence" value="ECO:0007669"/>
    <property type="project" value="UniProtKB-ARBA"/>
</dbReference>
<evidence type="ECO:0000256" key="5">
    <source>
        <dbReference type="ARBA" id="ARBA00022741"/>
    </source>
</evidence>
<dbReference type="FunFam" id="3.30.1360.120:FF:000003">
    <property type="entry name" value="tRNA modification GTPase MnmE"/>
    <property type="match status" value="1"/>
</dbReference>
<dbReference type="SUPFAM" id="SSF52540">
    <property type="entry name" value="P-loop containing nucleoside triphosphate hydrolases"/>
    <property type="match status" value="1"/>
</dbReference>
<dbReference type="GO" id="GO:0030488">
    <property type="term" value="P:tRNA methylation"/>
    <property type="evidence" value="ECO:0007669"/>
    <property type="project" value="TreeGrafter"/>
</dbReference>
<comment type="subcellular location">
    <subcellularLocation>
        <location evidence="10">Cytoplasm</location>
    </subcellularLocation>
</comment>
<dbReference type="InterPro" id="IPR025867">
    <property type="entry name" value="MnmE_helical"/>
</dbReference>
<dbReference type="KEGG" id="stim:H1B31_02900"/>
<protein>
    <recommendedName>
        <fullName evidence="10">tRNA modification GTPase MnmE</fullName>
        <ecNumber evidence="10">3.6.-.-</ecNumber>
    </recommendedName>
</protein>
<evidence type="ECO:0000256" key="7">
    <source>
        <dbReference type="ARBA" id="ARBA00022842"/>
    </source>
</evidence>
<dbReference type="InterPro" id="IPR018948">
    <property type="entry name" value="GTP-bd_TrmE_N"/>
</dbReference>
<keyword evidence="2 10" id="KW-0963">Cytoplasm</keyword>
<keyword evidence="12" id="KW-0175">Coiled coil</keyword>
<feature type="binding site" evidence="10">
    <location>
        <position position="124"/>
    </location>
    <ligand>
        <name>(6S)-5-formyl-5,6,7,8-tetrahydrofolate</name>
        <dbReference type="ChEBI" id="CHEBI:57457"/>
    </ligand>
</feature>
<dbReference type="CDD" id="cd04164">
    <property type="entry name" value="trmE"/>
    <property type="match status" value="1"/>
</dbReference>
<keyword evidence="3 10" id="KW-0819">tRNA processing</keyword>
<feature type="binding site" evidence="10">
    <location>
        <position position="230"/>
    </location>
    <ligand>
        <name>K(+)</name>
        <dbReference type="ChEBI" id="CHEBI:29103"/>
    </ligand>
</feature>
<comment type="similarity">
    <text evidence="1 10 11">Belongs to the TRAFAC class TrmE-Era-EngA-EngB-Septin-like GTPase superfamily. TrmE GTPase family.</text>
</comment>
<dbReference type="InterPro" id="IPR027368">
    <property type="entry name" value="MnmE_dom2"/>
</dbReference>
<dbReference type="Gene3D" id="3.40.50.300">
    <property type="entry name" value="P-loop containing nucleotide triphosphate hydrolases"/>
    <property type="match status" value="1"/>
</dbReference>
<evidence type="ECO:0000256" key="9">
    <source>
        <dbReference type="ARBA" id="ARBA00023134"/>
    </source>
</evidence>
<comment type="cofactor">
    <cofactor evidence="10">
        <name>K(+)</name>
        <dbReference type="ChEBI" id="CHEBI:29103"/>
    </cofactor>
    <text evidence="10">Binds 1 potassium ion per subunit.</text>
</comment>
<accession>A0A7G7VLC5</accession>
<dbReference type="PROSITE" id="PS51709">
    <property type="entry name" value="G_TRME"/>
    <property type="match status" value="1"/>
</dbReference>
<feature type="binding site" evidence="10">
    <location>
        <position position="234"/>
    </location>
    <ligand>
        <name>Mg(2+)</name>
        <dbReference type="ChEBI" id="CHEBI:18420"/>
    </ligand>
</feature>
<organism evidence="14 15">
    <name type="scientific">Selenomonas timonae</name>
    <dbReference type="NCBI Taxonomy" id="2754044"/>
    <lineage>
        <taxon>Bacteria</taxon>
        <taxon>Bacillati</taxon>
        <taxon>Bacillota</taxon>
        <taxon>Negativicutes</taxon>
        <taxon>Selenomonadales</taxon>
        <taxon>Selenomonadaceae</taxon>
        <taxon>Selenomonas</taxon>
    </lineage>
</organism>
<keyword evidence="7 10" id="KW-0460">Magnesium</keyword>
<evidence type="ECO:0000256" key="3">
    <source>
        <dbReference type="ARBA" id="ARBA00022694"/>
    </source>
</evidence>
<feature type="binding site" evidence="10">
    <location>
        <position position="255"/>
    </location>
    <ligand>
        <name>Mg(2+)</name>
        <dbReference type="ChEBI" id="CHEBI:18420"/>
    </ligand>
</feature>
<evidence type="ECO:0000256" key="6">
    <source>
        <dbReference type="ARBA" id="ARBA00022801"/>
    </source>
</evidence>
<evidence type="ECO:0000256" key="12">
    <source>
        <dbReference type="SAM" id="Coils"/>
    </source>
</evidence>
<dbReference type="EC" id="3.6.-.-" evidence="10"/>
<feature type="binding site" evidence="10">
    <location>
        <position position="249"/>
    </location>
    <ligand>
        <name>K(+)</name>
        <dbReference type="ChEBI" id="CHEBI:29103"/>
    </ligand>
</feature>
<evidence type="ECO:0000256" key="11">
    <source>
        <dbReference type="RuleBase" id="RU003313"/>
    </source>
</evidence>
<feature type="binding site" evidence="10">
    <location>
        <position position="251"/>
    </location>
    <ligand>
        <name>K(+)</name>
        <dbReference type="ChEBI" id="CHEBI:29103"/>
    </ligand>
</feature>
<evidence type="ECO:0000256" key="10">
    <source>
        <dbReference type="HAMAP-Rule" id="MF_00379"/>
    </source>
</evidence>
<feature type="binding site" evidence="10">
    <location>
        <begin position="274"/>
        <end position="277"/>
    </location>
    <ligand>
        <name>GTP</name>
        <dbReference type="ChEBI" id="CHEBI:37565"/>
    </ligand>
</feature>